<dbReference type="OrthoDB" id="3627652at2759"/>
<evidence type="ECO:0000313" key="4">
    <source>
        <dbReference type="Proteomes" id="UP001302367"/>
    </source>
</evidence>
<dbReference type="AlphaFoldDB" id="A0A2G5HV72"/>
<evidence type="ECO:0000313" key="1">
    <source>
        <dbReference type="EMBL" id="PIA96436.1"/>
    </source>
</evidence>
<dbReference type="PROSITE" id="PS51257">
    <property type="entry name" value="PROKAR_LIPOPROTEIN"/>
    <property type="match status" value="1"/>
</dbReference>
<dbReference type="Proteomes" id="UP000230605">
    <property type="component" value="Chromosome 8"/>
</dbReference>
<reference evidence="2 4" key="2">
    <citation type="submission" date="2023-09" db="EMBL/GenBank/DDBJ databases">
        <title>Complete-Gapless Cercospora beticola genome.</title>
        <authorList>
            <person name="Wyatt N.A."/>
            <person name="Spanner R.E."/>
            <person name="Bolton M.D."/>
        </authorList>
    </citation>
    <scope>NUCLEOTIDE SEQUENCE [LARGE SCALE GENOMIC DNA]</scope>
    <source>
        <strain evidence="2">Cb09-40</strain>
    </source>
</reference>
<name>A0A2G5HV72_CERBT</name>
<gene>
    <name evidence="1" type="ORF">CB0940_10409</name>
    <name evidence="2" type="ORF">RHO25_011786</name>
</gene>
<dbReference type="Proteomes" id="UP001302367">
    <property type="component" value="Chromosome 8"/>
</dbReference>
<protein>
    <recommendedName>
        <fullName evidence="5">Lipoprotein</fullName>
    </recommendedName>
</protein>
<keyword evidence="4" id="KW-1185">Reference proteome</keyword>
<proteinExistence type="predicted"/>
<evidence type="ECO:0000313" key="3">
    <source>
        <dbReference type="Proteomes" id="UP000230605"/>
    </source>
</evidence>
<reference evidence="1 3" key="1">
    <citation type="submission" date="2015-10" db="EMBL/GenBank/DDBJ databases">
        <title>The cercosporin biosynthetic gene cluster was horizontally transferred to several fungal lineages and shown to be expanded in Cercospora beticola based on microsynteny with recipient genomes.</title>
        <authorList>
            <person name="De Jonge R."/>
            <person name="Ebert M.K."/>
            <person name="Suttle J.C."/>
            <person name="Jurick Ii W.M."/>
            <person name="Secor G.A."/>
            <person name="Thomma B.P."/>
            <person name="Van De Peer Y."/>
            <person name="Bolton M.D."/>
        </authorList>
    </citation>
    <scope>NUCLEOTIDE SEQUENCE [LARGE SCALE GENOMIC DNA]</scope>
    <source>
        <strain evidence="1 3">09-40</strain>
    </source>
</reference>
<organism evidence="1 3">
    <name type="scientific">Cercospora beticola</name>
    <name type="common">Sugarbeet leaf spot fungus</name>
    <dbReference type="NCBI Taxonomy" id="122368"/>
    <lineage>
        <taxon>Eukaryota</taxon>
        <taxon>Fungi</taxon>
        <taxon>Dikarya</taxon>
        <taxon>Ascomycota</taxon>
        <taxon>Pezizomycotina</taxon>
        <taxon>Dothideomycetes</taxon>
        <taxon>Dothideomycetidae</taxon>
        <taxon>Mycosphaerellales</taxon>
        <taxon>Mycosphaerellaceae</taxon>
        <taxon>Cercospora</taxon>
    </lineage>
</organism>
<dbReference type="EMBL" id="LKMD01000103">
    <property type="protein sequence ID" value="PIA96436.1"/>
    <property type="molecule type" value="Genomic_DNA"/>
</dbReference>
<dbReference type="EMBL" id="CP134191">
    <property type="protein sequence ID" value="WPB07126.1"/>
    <property type="molecule type" value="Genomic_DNA"/>
</dbReference>
<evidence type="ECO:0008006" key="5">
    <source>
        <dbReference type="Google" id="ProtNLM"/>
    </source>
</evidence>
<sequence>MQKQYRQQVFQNNKTPTKKMKIPQMWAAGALLAGCTQACTRVRIDQSRDQSNPNNKYTSYTAWDDDKPALTINDHKSRINQENNREALPYLRSKTGDVDVYMHYYQGPFAKQIGGSVAFPKTPGYPKLPLEQKNYFEYYNEDGIKHQIYCLWDNYNCEGKYTCGI</sequence>
<evidence type="ECO:0000313" key="2">
    <source>
        <dbReference type="EMBL" id="WPB07126.1"/>
    </source>
</evidence>
<accession>A0A2G5HV72</accession>